<evidence type="ECO:0000313" key="9">
    <source>
        <dbReference type="EMBL" id="CRL21964.1"/>
    </source>
</evidence>
<sequence length="477" mass="51677">MILDSRPLGHRWRSSKLFILSVVVLALFCETFLYGFVVPILSYMLEGRLHIDPSQTQNMTTALLSLHGLIALVSAPIIAHFADKTPKRKLLLLISLVGCLVGTLLLSFTPSISALFFGRTLQGISGSATWIVGSATLTEHVGVENLGKLYGLSMSFASAGIVTGPVIAGAVLELAGYWPAWSVPLGLLAFDIIMRFIMIENPNPSINHPNFSTVDCSDTNLSNEETASLLADCSSTYQTRNSGSVSETYHDTRGFYRIMLADARVITGLANTILNSALLAGFDTTLTLHLRDAFGWGSLKVGMMFLCLQLPFILFGSVAGWLRDRNGLRYPTAIGWAILAPVMWLMGIPKPDVFPSGSIINGEGMFIFAVVMFGVVAPFVRGAGYLQLSIVMNELQSKEPEIFGQYGGSNRVFSLQEIAISLGLMVGPLISGYLSQAVGYYWMSFTFAMLCLASSIASICYLSPKTFTESESDSTSL</sequence>
<reference evidence="9 10" key="1">
    <citation type="journal article" date="2014" name="Nat. Commun.">
        <title>Multiple recent horizontal transfers of a large genomic region in cheese making fungi.</title>
        <authorList>
            <person name="Cheeseman K."/>
            <person name="Ropars J."/>
            <person name="Renault P."/>
            <person name="Dupont J."/>
            <person name="Gouzy J."/>
            <person name="Branca A."/>
            <person name="Abraham A.L."/>
            <person name="Ceppi M."/>
            <person name="Conseiller E."/>
            <person name="Debuchy R."/>
            <person name="Malagnac F."/>
            <person name="Goarin A."/>
            <person name="Silar P."/>
            <person name="Lacoste S."/>
            <person name="Sallet E."/>
            <person name="Bensimon A."/>
            <person name="Giraud T."/>
            <person name="Brygoo Y."/>
        </authorList>
    </citation>
    <scope>NUCLEOTIDE SEQUENCE [LARGE SCALE GENOMIC DNA]</scope>
    <source>
        <strain evidence="10">FM 013</strain>
    </source>
</reference>
<dbReference type="PRINTS" id="PR01035">
    <property type="entry name" value="TCRTETA"/>
</dbReference>
<dbReference type="InterPro" id="IPR001958">
    <property type="entry name" value="Tet-R_TetA/multi-R_MdtG-like"/>
</dbReference>
<keyword evidence="4 7" id="KW-0812">Transmembrane</keyword>
<dbReference type="InterPro" id="IPR050930">
    <property type="entry name" value="MFS_Vesicular_Transporter"/>
</dbReference>
<evidence type="ECO:0000256" key="6">
    <source>
        <dbReference type="ARBA" id="ARBA00023136"/>
    </source>
</evidence>
<dbReference type="EMBL" id="HG793139">
    <property type="protein sequence ID" value="CRL21964.1"/>
    <property type="molecule type" value="Genomic_DNA"/>
</dbReference>
<evidence type="ECO:0000313" key="10">
    <source>
        <dbReference type="Proteomes" id="UP000053732"/>
    </source>
</evidence>
<comment type="subcellular location">
    <subcellularLocation>
        <location evidence="1">Membrane</location>
        <topology evidence="1">Multi-pass membrane protein</topology>
    </subcellularLocation>
</comment>
<feature type="transmembrane region" description="Helical" evidence="7">
    <location>
        <begin position="114"/>
        <end position="137"/>
    </location>
</feature>
<feature type="transmembrane region" description="Helical" evidence="7">
    <location>
        <begin position="178"/>
        <end position="198"/>
    </location>
</feature>
<evidence type="ECO:0000256" key="3">
    <source>
        <dbReference type="ARBA" id="ARBA00022448"/>
    </source>
</evidence>
<evidence type="ECO:0000256" key="2">
    <source>
        <dbReference type="ARBA" id="ARBA00006829"/>
    </source>
</evidence>
<feature type="transmembrane region" description="Helical" evidence="7">
    <location>
        <begin position="149"/>
        <end position="172"/>
    </location>
</feature>
<dbReference type="PANTHER" id="PTHR23506">
    <property type="entry name" value="GH10249P"/>
    <property type="match status" value="1"/>
</dbReference>
<feature type="transmembrane region" description="Helical" evidence="7">
    <location>
        <begin position="263"/>
        <end position="282"/>
    </location>
</feature>
<name>A0A0G4P6V8_PENC3</name>
<dbReference type="Pfam" id="PF07690">
    <property type="entry name" value="MFS_1"/>
    <property type="match status" value="1"/>
</dbReference>
<comment type="similarity">
    <text evidence="2">Belongs to the major facilitator superfamily. Vesicular transporter family.</text>
</comment>
<dbReference type="InterPro" id="IPR011701">
    <property type="entry name" value="MFS"/>
</dbReference>
<evidence type="ECO:0000256" key="7">
    <source>
        <dbReference type="SAM" id="Phobius"/>
    </source>
</evidence>
<keyword evidence="10" id="KW-1185">Reference proteome</keyword>
<dbReference type="AlphaFoldDB" id="A0A0G4P6V8"/>
<evidence type="ECO:0000256" key="1">
    <source>
        <dbReference type="ARBA" id="ARBA00004141"/>
    </source>
</evidence>
<dbReference type="GO" id="GO:0022857">
    <property type="term" value="F:transmembrane transporter activity"/>
    <property type="evidence" value="ECO:0007669"/>
    <property type="project" value="InterPro"/>
</dbReference>
<dbReference type="Gene3D" id="1.20.1250.20">
    <property type="entry name" value="MFS general substrate transporter like domains"/>
    <property type="match status" value="2"/>
</dbReference>
<dbReference type="SUPFAM" id="SSF103473">
    <property type="entry name" value="MFS general substrate transporter"/>
    <property type="match status" value="1"/>
</dbReference>
<evidence type="ECO:0000259" key="8">
    <source>
        <dbReference type="PROSITE" id="PS50850"/>
    </source>
</evidence>
<dbReference type="InterPro" id="IPR020846">
    <property type="entry name" value="MFS_dom"/>
</dbReference>
<feature type="transmembrane region" description="Helical" evidence="7">
    <location>
        <begin position="366"/>
        <end position="391"/>
    </location>
</feature>
<accession>A0A0G4P6V8</accession>
<dbReference type="PANTHER" id="PTHR23506:SF35">
    <property type="entry name" value="MAJOR FACILITATOR SUPERFAMILY (MFS) PROFILE DOMAIN-CONTAINING PROTEIN-RELATED"/>
    <property type="match status" value="1"/>
</dbReference>
<keyword evidence="5 7" id="KW-1133">Transmembrane helix</keyword>
<feature type="transmembrane region" description="Helical" evidence="7">
    <location>
        <begin position="90"/>
        <end position="108"/>
    </location>
</feature>
<dbReference type="Proteomes" id="UP000053732">
    <property type="component" value="Unassembled WGS sequence"/>
</dbReference>
<feature type="transmembrane region" description="Helical" evidence="7">
    <location>
        <begin position="61"/>
        <end position="78"/>
    </location>
</feature>
<protein>
    <submittedName>
        <fullName evidence="9">Siderophore transporter, RhtX/FptX family</fullName>
    </submittedName>
</protein>
<organism evidence="9 10">
    <name type="scientific">Penicillium camemberti (strain FM 013)</name>
    <dbReference type="NCBI Taxonomy" id="1429867"/>
    <lineage>
        <taxon>Eukaryota</taxon>
        <taxon>Fungi</taxon>
        <taxon>Dikarya</taxon>
        <taxon>Ascomycota</taxon>
        <taxon>Pezizomycotina</taxon>
        <taxon>Eurotiomycetes</taxon>
        <taxon>Eurotiomycetidae</taxon>
        <taxon>Eurotiales</taxon>
        <taxon>Aspergillaceae</taxon>
        <taxon>Penicillium</taxon>
    </lineage>
</organism>
<evidence type="ECO:0000256" key="5">
    <source>
        <dbReference type="ARBA" id="ARBA00022989"/>
    </source>
</evidence>
<feature type="transmembrane region" description="Helical" evidence="7">
    <location>
        <begin position="328"/>
        <end position="346"/>
    </location>
</feature>
<dbReference type="GO" id="GO:0016020">
    <property type="term" value="C:membrane"/>
    <property type="evidence" value="ECO:0007669"/>
    <property type="project" value="UniProtKB-SubCell"/>
</dbReference>
<dbReference type="CDD" id="cd17325">
    <property type="entry name" value="MFS_MdtG_SLC18_like"/>
    <property type="match status" value="1"/>
</dbReference>
<gene>
    <name evidence="9" type="ORF">PCAMFM013_S006g000504</name>
</gene>
<dbReference type="InterPro" id="IPR036259">
    <property type="entry name" value="MFS_trans_sf"/>
</dbReference>
<dbReference type="STRING" id="1429867.A0A0G4P6V8"/>
<dbReference type="PROSITE" id="PS50850">
    <property type="entry name" value="MFS"/>
    <property type="match status" value="1"/>
</dbReference>
<keyword evidence="6 7" id="KW-0472">Membrane</keyword>
<feature type="transmembrane region" description="Helical" evidence="7">
    <location>
        <begin position="302"/>
        <end position="321"/>
    </location>
</feature>
<proteinExistence type="inferred from homology"/>
<feature type="domain" description="Major facilitator superfamily (MFS) profile" evidence="8">
    <location>
        <begin position="19"/>
        <end position="466"/>
    </location>
</feature>
<feature type="transmembrane region" description="Helical" evidence="7">
    <location>
        <begin position="17"/>
        <end position="41"/>
    </location>
</feature>
<feature type="transmembrane region" description="Helical" evidence="7">
    <location>
        <begin position="412"/>
        <end position="434"/>
    </location>
</feature>
<keyword evidence="3" id="KW-0813">Transport</keyword>
<feature type="transmembrane region" description="Helical" evidence="7">
    <location>
        <begin position="440"/>
        <end position="462"/>
    </location>
</feature>
<evidence type="ECO:0000256" key="4">
    <source>
        <dbReference type="ARBA" id="ARBA00022692"/>
    </source>
</evidence>